<gene>
    <name evidence="3" type="ORF">SAMN05444695_11919</name>
</gene>
<evidence type="ECO:0000313" key="4">
    <source>
        <dbReference type="Proteomes" id="UP000183263"/>
    </source>
</evidence>
<protein>
    <submittedName>
        <fullName evidence="3">Uncharacterized membrane protein, predicted cobalt tansporter CbtA</fullName>
    </submittedName>
</protein>
<sequence>MPLTDSPAPTSRTESLVTLLLRGLLAGLVGGVLAGGVAFVLGEPHIDAAIAIEESAGAHEHDAVESGGHSHDEDEALVSRTGQRFGLFLATGLAGMALGAVFSVAYYYLRLRRVSASSAPAFGLVLAGLAWLAVEAVPFFKYPANPPAVGDPETITQRTWLWFASVVLGLIAVSVAAGVARAVRDRQFLSVRVAAPVAAFLAVVTVGYLILPKIDEVADDFPASLLWEFRLSSLAVQATLWLVLGMAFAFLTERAARIRRRAGRSKRRRAGRSNHTLSGRQPVGRERCTWNGSSRSGGASSAFRSQLPSSASAS</sequence>
<feature type="transmembrane region" description="Helical" evidence="2">
    <location>
        <begin position="191"/>
        <end position="211"/>
    </location>
</feature>
<feature type="transmembrane region" description="Helical" evidence="2">
    <location>
        <begin position="231"/>
        <end position="251"/>
    </location>
</feature>
<reference evidence="3 4" key="1">
    <citation type="submission" date="2016-10" db="EMBL/GenBank/DDBJ databases">
        <authorList>
            <person name="de Groot N.N."/>
        </authorList>
    </citation>
    <scope>NUCLEOTIDE SEQUENCE [LARGE SCALE GENOMIC DNA]</scope>
    <source>
        <strain evidence="3 4">DSM 44892</strain>
    </source>
</reference>
<dbReference type="InterPro" id="IPR012666">
    <property type="entry name" value="CbtA_put"/>
</dbReference>
<keyword evidence="2" id="KW-0812">Transmembrane</keyword>
<evidence type="ECO:0000313" key="3">
    <source>
        <dbReference type="EMBL" id="SDJ21259.1"/>
    </source>
</evidence>
<feature type="transmembrane region" description="Helical" evidence="2">
    <location>
        <begin position="160"/>
        <end position="179"/>
    </location>
</feature>
<dbReference type="EMBL" id="FNDN01000019">
    <property type="protein sequence ID" value="SDJ21259.1"/>
    <property type="molecule type" value="Genomic_DNA"/>
</dbReference>
<evidence type="ECO:0000256" key="2">
    <source>
        <dbReference type="SAM" id="Phobius"/>
    </source>
</evidence>
<feature type="transmembrane region" description="Helical" evidence="2">
    <location>
        <begin position="85"/>
        <end position="109"/>
    </location>
</feature>
<feature type="transmembrane region" description="Helical" evidence="2">
    <location>
        <begin position="19"/>
        <end position="41"/>
    </location>
</feature>
<evidence type="ECO:0000256" key="1">
    <source>
        <dbReference type="SAM" id="MobiDB-lite"/>
    </source>
</evidence>
<dbReference type="Pfam" id="PF09490">
    <property type="entry name" value="CbtA"/>
    <property type="match status" value="1"/>
</dbReference>
<keyword evidence="2" id="KW-0472">Membrane</keyword>
<name>A0A1G8RWG4_9NOCA</name>
<accession>A0A1G8RWG4</accession>
<keyword evidence="4" id="KW-1185">Reference proteome</keyword>
<organism evidence="3 4">
    <name type="scientific">Rhodococcus triatomae</name>
    <dbReference type="NCBI Taxonomy" id="300028"/>
    <lineage>
        <taxon>Bacteria</taxon>
        <taxon>Bacillati</taxon>
        <taxon>Actinomycetota</taxon>
        <taxon>Actinomycetes</taxon>
        <taxon>Mycobacteriales</taxon>
        <taxon>Nocardiaceae</taxon>
        <taxon>Rhodococcus</taxon>
    </lineage>
</organism>
<proteinExistence type="predicted"/>
<feature type="compositionally biased region" description="Low complexity" evidence="1">
    <location>
        <begin position="292"/>
        <end position="305"/>
    </location>
</feature>
<feature type="compositionally biased region" description="Basic residues" evidence="1">
    <location>
        <begin position="262"/>
        <end position="272"/>
    </location>
</feature>
<keyword evidence="2" id="KW-1133">Transmembrane helix</keyword>
<feature type="region of interest" description="Disordered" evidence="1">
    <location>
        <begin position="262"/>
        <end position="314"/>
    </location>
</feature>
<dbReference type="OrthoDB" id="6851830at2"/>
<dbReference type="AlphaFoldDB" id="A0A1G8RWG4"/>
<feature type="transmembrane region" description="Helical" evidence="2">
    <location>
        <begin position="121"/>
        <end position="140"/>
    </location>
</feature>
<dbReference type="Proteomes" id="UP000183263">
    <property type="component" value="Unassembled WGS sequence"/>
</dbReference>